<keyword evidence="2" id="KW-0677">Repeat</keyword>
<accession>A0ABR2KK44</accession>
<dbReference type="Pfam" id="PF14538">
    <property type="entry name" value="Raptor_N"/>
    <property type="match status" value="1"/>
</dbReference>
<keyword evidence="6" id="KW-1185">Reference proteome</keyword>
<dbReference type="PANTHER" id="PTHR12848:SF16">
    <property type="entry name" value="REGULATORY-ASSOCIATED PROTEIN OF MTOR"/>
    <property type="match status" value="1"/>
</dbReference>
<evidence type="ECO:0000256" key="1">
    <source>
        <dbReference type="ARBA" id="ARBA00022574"/>
    </source>
</evidence>
<dbReference type="SUPFAM" id="SSF50978">
    <property type="entry name" value="WD40 repeat-like"/>
    <property type="match status" value="1"/>
</dbReference>
<dbReference type="InterPro" id="IPR036322">
    <property type="entry name" value="WD40_repeat_dom_sf"/>
</dbReference>
<dbReference type="Gene3D" id="2.130.10.10">
    <property type="entry name" value="YVTN repeat-like/Quinoprotein amine dehydrogenase"/>
    <property type="match status" value="1"/>
</dbReference>
<proteinExistence type="predicted"/>
<feature type="compositionally biased region" description="Low complexity" evidence="3">
    <location>
        <begin position="1234"/>
        <end position="1243"/>
    </location>
</feature>
<dbReference type="InterPro" id="IPR004083">
    <property type="entry name" value="Raptor"/>
</dbReference>
<evidence type="ECO:0000256" key="2">
    <source>
        <dbReference type="ARBA" id="ARBA00022737"/>
    </source>
</evidence>
<sequence>MYSGFNDENTRPDNIEKNGESIEHYFTDSLVNPLIVMKKNNIKNPFSLIDSDFSLGKLNKPFIPNQIPITISPELLVINYSLIKNFPKFIKPIMYTWHDATEENQQAFNVTLLKYLKNTFSKISSNMGFISLSSLHNLQIETISKLRADYSTGRIIFHHIGYGFPQLTADSIYLSGNIQISPKLLFILLTPPTLYIFDCDNAGSVLPVFESIAASRSVQNWQDDSNRQKKLSDQCCFSPFQCLSNSVNWSDYFVLCATSPGEELPRDPNLPCDFFTSVLFSPVQTAFLCQVYLSYRTTITFNDIPKTTIDELEELLDVIVDGISCECLPGPSLHHFFRGDKVIHTLFRNFVLAQYVLKPFGVHPVSSPPLPDMSNNQLWEQWKAAVDNSIGVFATTRSPTRDYFDRALTSFNYLYAKSCYSSISPSLITALFRSGNYEGPAKLIIDYPSSIEVIASIIVISDLFMNLMKVDPTTDKFKDICMIIIYMLKFDMNFTYQIPNELDWDKVLAVIFDSTIDINTRSLVASIASACVPYHKSLRFLCTNQNFANQIKFEISKVSNPPFFTKWLLILFKRSYDVFSADISVFKPNGLHIQCAICILHYSQEVRASAISCLSCFMQGDDPQLNLRLLLSAIPAFTDISYLVRHQLLMLILRYLTTHHDLIETNQQLGTFDYSSFKSLTNSVFGLPEISQFVAVSSEQQICYDNIINFYRTIENDTMTNEMQNLMPFSPQRINELIQFAVTFFAYDPHPAIAAEAASAREFFFRRGNKKSEHSQSNLADENNEEEDYSESDSLLFIPFESDSDAIYQISLRQMLERVSSSGEKRFRSCFPNDNWSKQSSVSLKVECPLYGRPSSICFDSLSTGVIVAGDNDITYYDDNLNITSSIHISSSFTTDLKSGSWFNESLTLISCGNGCMYVFKIGEDSKKPIACFRADPNIMAASIPLYCSVANDKPRIATVRGTNNAVLWDMETLRIIQEVPPQENLPFLSAIQPAISKLSPPSQQTLSIQLSPFLSSSSSSSSFSPSISPSLFPDFDVVGSDNGDLSSQSQFNDPTTKSLKPTPNATSIAVHPSNSNLLMVGYENGYAVITDLRDNLPIETICVSGAENQSPVIKVLGNIEGNSTFYAVSRNGSCIKWSPNPSPFANIMKRKFSMPSIRTGITSLMPQETVDYTSSTDQILNENSSSTKIQLTSPTSDIPITPKQVHLNSNKKSTQPNSRRVSLLPSTPKDMGSGNSILSSSSDTKAGSTCVRSNIPMMTGVEVHDFDAHPLLPIIAFSPENLNDQLVLNETTGRSQKVKMDPGSRCAFHPTQPIIALASGRKLKIFRL</sequence>
<dbReference type="InterPro" id="IPR015943">
    <property type="entry name" value="WD40/YVTN_repeat-like_dom_sf"/>
</dbReference>
<dbReference type="SMART" id="SM01302">
    <property type="entry name" value="Raptor_N"/>
    <property type="match status" value="1"/>
</dbReference>
<feature type="region of interest" description="Disordered" evidence="3">
    <location>
        <begin position="1185"/>
        <end position="1249"/>
    </location>
</feature>
<name>A0ABR2KK44_9EUKA</name>
<feature type="compositionally biased region" description="Polar residues" evidence="3">
    <location>
        <begin position="1207"/>
        <end position="1221"/>
    </location>
</feature>
<dbReference type="PRINTS" id="PR01547">
    <property type="entry name" value="YEAST176DUF"/>
</dbReference>
<feature type="domain" description="Raptor N-terminal CASPase-like" evidence="4">
    <location>
        <begin position="69"/>
        <end position="210"/>
    </location>
</feature>
<comment type="caution">
    <text evidence="5">The sequence shown here is derived from an EMBL/GenBank/DDBJ whole genome shotgun (WGS) entry which is preliminary data.</text>
</comment>
<protein>
    <recommendedName>
        <fullName evidence="4">Raptor N-terminal CASPase-like domain-containing protein</fullName>
    </recommendedName>
</protein>
<dbReference type="Proteomes" id="UP001470230">
    <property type="component" value="Unassembled WGS sequence"/>
</dbReference>
<reference evidence="5 6" key="1">
    <citation type="submission" date="2024-04" db="EMBL/GenBank/DDBJ databases">
        <title>Tritrichomonas musculus Genome.</title>
        <authorList>
            <person name="Alves-Ferreira E."/>
            <person name="Grigg M."/>
            <person name="Lorenzi H."/>
            <person name="Galac M."/>
        </authorList>
    </citation>
    <scope>NUCLEOTIDE SEQUENCE [LARGE SCALE GENOMIC DNA]</scope>
    <source>
        <strain evidence="5 6">EAF2021</strain>
    </source>
</reference>
<dbReference type="PANTHER" id="PTHR12848">
    <property type="entry name" value="REGULATORY-ASSOCIATED PROTEIN OF MTOR"/>
    <property type="match status" value="1"/>
</dbReference>
<feature type="compositionally biased region" description="Polar residues" evidence="3">
    <location>
        <begin position="1185"/>
        <end position="1199"/>
    </location>
</feature>
<gene>
    <name evidence="5" type="ORF">M9Y10_028705</name>
</gene>
<dbReference type="EMBL" id="JAPFFF010000004">
    <property type="protein sequence ID" value="KAK8891495.1"/>
    <property type="molecule type" value="Genomic_DNA"/>
</dbReference>
<keyword evidence="1" id="KW-0853">WD repeat</keyword>
<evidence type="ECO:0000313" key="6">
    <source>
        <dbReference type="Proteomes" id="UP001470230"/>
    </source>
</evidence>
<dbReference type="InterPro" id="IPR029347">
    <property type="entry name" value="Raptor_N"/>
</dbReference>
<organism evidence="5 6">
    <name type="scientific">Tritrichomonas musculus</name>
    <dbReference type="NCBI Taxonomy" id="1915356"/>
    <lineage>
        <taxon>Eukaryota</taxon>
        <taxon>Metamonada</taxon>
        <taxon>Parabasalia</taxon>
        <taxon>Tritrichomonadida</taxon>
        <taxon>Tritrichomonadidae</taxon>
        <taxon>Tritrichomonas</taxon>
    </lineage>
</organism>
<feature type="region of interest" description="Disordered" evidence="3">
    <location>
        <begin position="1044"/>
        <end position="1066"/>
    </location>
</feature>
<evidence type="ECO:0000256" key="3">
    <source>
        <dbReference type="SAM" id="MobiDB-lite"/>
    </source>
</evidence>
<evidence type="ECO:0000313" key="5">
    <source>
        <dbReference type="EMBL" id="KAK8891495.1"/>
    </source>
</evidence>
<evidence type="ECO:0000259" key="4">
    <source>
        <dbReference type="SMART" id="SM01302"/>
    </source>
</evidence>